<dbReference type="InterPro" id="IPR008300">
    <property type="entry name" value="PTAC"/>
</dbReference>
<keyword evidence="8 10" id="KW-0012">Acyltransferase</keyword>
<evidence type="ECO:0000256" key="5">
    <source>
        <dbReference type="ARBA" id="ARBA00022679"/>
    </source>
</evidence>
<keyword evidence="7" id="KW-0862">Zinc</keyword>
<comment type="cofactor">
    <cofactor evidence="1">
        <name>Zn(2+)</name>
        <dbReference type="ChEBI" id="CHEBI:29105"/>
    </cofactor>
</comment>
<comment type="pathway">
    <text evidence="10">Polyol metabolism; 1,2-propanediol degradation.</text>
</comment>
<evidence type="ECO:0000256" key="8">
    <source>
        <dbReference type="ARBA" id="ARBA00023315"/>
    </source>
</evidence>
<dbReference type="Pfam" id="PF06130">
    <property type="entry name" value="PTAC"/>
    <property type="match status" value="1"/>
</dbReference>
<dbReference type="PIRSF" id="PIRSF010130">
    <property type="entry name" value="PduL"/>
    <property type="match status" value="1"/>
</dbReference>
<dbReference type="PANTHER" id="PTHR39453">
    <property type="entry name" value="PHOSPHATE PROPANOYLTRANSFERASE"/>
    <property type="match status" value="1"/>
</dbReference>
<organism evidence="11 12">
    <name type="scientific">Irregularibacter muris</name>
    <dbReference type="NCBI Taxonomy" id="1796619"/>
    <lineage>
        <taxon>Bacteria</taxon>
        <taxon>Bacillati</taxon>
        <taxon>Bacillota</taxon>
        <taxon>Clostridia</taxon>
        <taxon>Eubacteriales</taxon>
        <taxon>Eubacteriaceae</taxon>
        <taxon>Irregularibacter</taxon>
    </lineage>
</organism>
<keyword evidence="5 10" id="KW-0808">Transferase</keyword>
<accession>A0AAE3HFY1</accession>
<evidence type="ECO:0000313" key="11">
    <source>
        <dbReference type="EMBL" id="MCR1898393.1"/>
    </source>
</evidence>
<evidence type="ECO:0000256" key="2">
    <source>
        <dbReference type="ARBA" id="ARBA00007342"/>
    </source>
</evidence>
<gene>
    <name evidence="11" type="ORF">NSA47_05240</name>
</gene>
<dbReference type="NCBIfam" id="NF011652">
    <property type="entry name" value="PRK15070.1"/>
    <property type="match status" value="1"/>
</dbReference>
<evidence type="ECO:0000313" key="12">
    <source>
        <dbReference type="Proteomes" id="UP001205748"/>
    </source>
</evidence>
<name>A0AAE3HFY1_9FIRM</name>
<evidence type="ECO:0000256" key="4">
    <source>
        <dbReference type="ARBA" id="ARBA00020837"/>
    </source>
</evidence>
<comment type="similarity">
    <text evidence="2 10">Belongs to the PduL family.</text>
</comment>
<dbReference type="EC" id="2.3.1.222" evidence="3 10"/>
<evidence type="ECO:0000256" key="1">
    <source>
        <dbReference type="ARBA" id="ARBA00001947"/>
    </source>
</evidence>
<reference evidence="11" key="1">
    <citation type="submission" date="2022-07" db="EMBL/GenBank/DDBJ databases">
        <title>Enhanced cultured diversity of the mouse gut microbiota enables custom-made synthetic communities.</title>
        <authorList>
            <person name="Afrizal A."/>
        </authorList>
    </citation>
    <scope>NUCLEOTIDE SEQUENCE</scope>
    <source>
        <strain evidence="11">DSM 28593</strain>
    </source>
</reference>
<proteinExistence type="inferred from homology"/>
<dbReference type="EMBL" id="JANKAS010000003">
    <property type="protein sequence ID" value="MCR1898393.1"/>
    <property type="molecule type" value="Genomic_DNA"/>
</dbReference>
<dbReference type="Proteomes" id="UP001205748">
    <property type="component" value="Unassembled WGS sequence"/>
</dbReference>
<keyword evidence="6" id="KW-0479">Metal-binding</keyword>
<evidence type="ECO:0000256" key="10">
    <source>
        <dbReference type="PIRNR" id="PIRNR010130"/>
    </source>
</evidence>
<dbReference type="RefSeq" id="WP_257529862.1">
    <property type="nucleotide sequence ID" value="NZ_JANKAS010000003.1"/>
</dbReference>
<dbReference type="PANTHER" id="PTHR39453:SF1">
    <property type="entry name" value="PHOSPHATE PROPANOYLTRANSFERASE"/>
    <property type="match status" value="1"/>
</dbReference>
<dbReference type="AlphaFoldDB" id="A0AAE3HFY1"/>
<evidence type="ECO:0000256" key="9">
    <source>
        <dbReference type="ARBA" id="ARBA00047589"/>
    </source>
</evidence>
<comment type="catalytic activity">
    <reaction evidence="9 10">
        <text>propanoyl-CoA + phosphate = propanoyl phosphate + CoA</text>
        <dbReference type="Rhea" id="RHEA:28046"/>
        <dbReference type="ChEBI" id="CHEBI:43474"/>
        <dbReference type="ChEBI" id="CHEBI:57287"/>
        <dbReference type="ChEBI" id="CHEBI:57392"/>
        <dbReference type="ChEBI" id="CHEBI:58933"/>
        <dbReference type="EC" id="2.3.1.222"/>
    </reaction>
</comment>
<evidence type="ECO:0000256" key="7">
    <source>
        <dbReference type="ARBA" id="ARBA00022833"/>
    </source>
</evidence>
<protein>
    <recommendedName>
        <fullName evidence="4 10">Phosphate propanoyltransferase</fullName>
        <ecNumber evidence="3 10">2.3.1.222</ecNumber>
    </recommendedName>
</protein>
<dbReference type="GO" id="GO:0016747">
    <property type="term" value="F:acyltransferase activity, transferring groups other than amino-acyl groups"/>
    <property type="evidence" value="ECO:0007669"/>
    <property type="project" value="InterPro"/>
</dbReference>
<dbReference type="GO" id="GO:0046872">
    <property type="term" value="F:metal ion binding"/>
    <property type="evidence" value="ECO:0007669"/>
    <property type="project" value="UniProtKB-KW"/>
</dbReference>
<evidence type="ECO:0000256" key="3">
    <source>
        <dbReference type="ARBA" id="ARBA00012206"/>
    </source>
</evidence>
<comment type="function">
    <text evidence="10">Involved in 1,2-propanediol (1,2-PD) degradation by catalyzing the conversion of propanoyl-CoA to propanoyl-phosphate.</text>
</comment>
<evidence type="ECO:0000256" key="6">
    <source>
        <dbReference type="ARBA" id="ARBA00022723"/>
    </source>
</evidence>
<keyword evidence="12" id="KW-1185">Reference proteome</keyword>
<comment type="caution">
    <text evidence="11">The sequence shown here is derived from an EMBL/GenBank/DDBJ whole genome shotgun (WGS) entry which is preliminary data.</text>
</comment>
<sequence>MNRQDLRKIVEEVVKNYIEDILLVPVGVSNRHIHLKQEDLETLFGKGYQLTRYKDLKQPGEFAAQETLEVKTQKGSLKRVRILGPIRNHTQVELSLTDGYTLGINPPIRESGNIQHSSSVTLVGPKGEVILPKGAIAAYRHIHMPEDIAQKHGLTNGQIVQVETTGPRALIFKDVMLRVSDKYALEMHIDVDEANAANLKNGDRVRIREILPPIQKTK</sequence>